<reference evidence="8" key="1">
    <citation type="journal article" date="2023" name="Genome Biol. Evol.">
        <title>First Whole Genome Sequence and Flow Cytometry Genome Size Data for the Lichen-Forming Fungus Ramalina farinacea (Ascomycota).</title>
        <authorList>
            <person name="Llewellyn T."/>
            <person name="Mian S."/>
            <person name="Hill R."/>
            <person name="Leitch I.J."/>
            <person name="Gaya E."/>
        </authorList>
    </citation>
    <scope>NUCLEOTIDE SEQUENCE</scope>
    <source>
        <strain evidence="8">LIQ254RAFAR</strain>
    </source>
</reference>
<feature type="compositionally biased region" description="Pro residues" evidence="7">
    <location>
        <begin position="1192"/>
        <end position="1201"/>
    </location>
</feature>
<feature type="region of interest" description="Disordered" evidence="7">
    <location>
        <begin position="1656"/>
        <end position="1739"/>
    </location>
</feature>
<feature type="region of interest" description="Disordered" evidence="7">
    <location>
        <begin position="325"/>
        <end position="366"/>
    </location>
</feature>
<keyword evidence="9" id="KW-1185">Reference proteome</keyword>
<keyword evidence="5" id="KW-0560">Oxidoreductase</keyword>
<evidence type="ECO:0000256" key="7">
    <source>
        <dbReference type="SAM" id="MobiDB-lite"/>
    </source>
</evidence>
<organism evidence="8 9">
    <name type="scientific">Ramalina farinacea</name>
    <dbReference type="NCBI Taxonomy" id="258253"/>
    <lineage>
        <taxon>Eukaryota</taxon>
        <taxon>Fungi</taxon>
        <taxon>Dikarya</taxon>
        <taxon>Ascomycota</taxon>
        <taxon>Pezizomycotina</taxon>
        <taxon>Lecanoromycetes</taxon>
        <taxon>OSLEUM clade</taxon>
        <taxon>Lecanoromycetidae</taxon>
        <taxon>Lecanorales</taxon>
        <taxon>Lecanorineae</taxon>
        <taxon>Ramalinaceae</taxon>
        <taxon>Ramalina</taxon>
    </lineage>
</organism>
<dbReference type="GO" id="GO:0003676">
    <property type="term" value="F:nucleic acid binding"/>
    <property type="evidence" value="ECO:0007669"/>
    <property type="project" value="InterPro"/>
</dbReference>
<dbReference type="PANTHER" id="PTHR28071:SF1">
    <property type="entry name" value="REDOX PROTEIN FMP46, MITOCHONDRIAL-RELATED"/>
    <property type="match status" value="1"/>
</dbReference>
<feature type="compositionally biased region" description="Polar residues" evidence="7">
    <location>
        <begin position="955"/>
        <end position="966"/>
    </location>
</feature>
<feature type="compositionally biased region" description="Basic and acidic residues" evidence="7">
    <location>
        <begin position="1232"/>
        <end position="1247"/>
    </location>
</feature>
<evidence type="ECO:0000256" key="6">
    <source>
        <dbReference type="ARBA" id="ARBA00023128"/>
    </source>
</evidence>
<dbReference type="Proteomes" id="UP001161017">
    <property type="component" value="Unassembled WGS sequence"/>
</dbReference>
<feature type="region of interest" description="Disordered" evidence="7">
    <location>
        <begin position="33"/>
        <end position="61"/>
    </location>
</feature>
<comment type="similarity">
    <text evidence="3">Belongs to the FMP46 family.</text>
</comment>
<feature type="region of interest" description="Disordered" evidence="7">
    <location>
        <begin position="382"/>
        <end position="418"/>
    </location>
</feature>
<feature type="compositionally biased region" description="Basic residues" evidence="7">
    <location>
        <begin position="899"/>
        <end position="911"/>
    </location>
</feature>
<comment type="function">
    <text evidence="1">Putative mitochondrial redox protein which could be involved in the reduction of small toxic molecules.</text>
</comment>
<feature type="compositionally biased region" description="Basic and acidic residues" evidence="7">
    <location>
        <begin position="1254"/>
        <end position="1313"/>
    </location>
</feature>
<gene>
    <name evidence="8" type="ORF">OHK93_004403</name>
</gene>
<dbReference type="SUPFAM" id="SSF54928">
    <property type="entry name" value="RNA-binding domain, RBD"/>
    <property type="match status" value="1"/>
</dbReference>
<sequence length="2067" mass="230599">MFRFVTLFHRPTVASSVRVNSLLKRLSAEATETATEDQAADHSHQNKIQRSQFELDVTEDPPTGDQLRNLIEYVGSEAGGKGPVEAAEMLVQGAKNEKDAIRRLSEDSSRFKWPVTVDWNNGRAAIMKPAFDNEVPRLMRERKMDEKPVLLPYLFHLDEYKPAPYGKRHAHFSTDFGRRPARSAFENMPIQIRSDYIEARCEMIQSLRSEYPEACKALTTPDVNPNDSPLNFFDEFDLTFYQPQFLYEVLGLIVHENREEEMARESEVTAFAESWIKINQEAYNMFDDCHQPKDLFVQEDFEEFGPAFLEACFWRIAHIKENAETSQNLHPSSKIGHTSHRTDLGGSQHANRIPRPHSVQSAMPPQQHVQLAESRGPSHVPTLHIPTSAHHPQHIPQSARSLPSARAQQPAPHPNAEQKHLGRDFYVPHIVSGQVPVIYTAENPRQSRHYAPIGRDTPRTTNPAGSVEHFKGTRKDYHSDPTPTAWSPQVGLTENFITKYAQGKPGPFAYQRVPSSARERGFPAHSSQIDRGVRNPWKETSDDARADVEDTMNSQWVPYLPRPLTEERPPKEYAPIFDRRPSRTSSFGPGGFHLDHLNRDRANFRDAEQRRRNALPGVVNGAIERNTPPLKPRFVSNPFESNQIGQPMRYPPAALNPNEYRPVRQLQDPIARLPPPRETHDPRFANPQPSFHPSWASNDRKPLAQMPNSSPRHASLARDWTCQVWLGGLPEWASSVELTRFFEGHQGFVDISAVREKEDFRFGWATFRDREQRDFALKTRDEFKKRFGEHARMEPAQAPRQPYYRQHQMQKSDTPKKGQENSGPIHNEKAPVQPKAEQSPTREQHRSNKLGDGADDLGKEFAAKNPKESPEPGRKIKPVQTPLQENKASLASTESKQPAPRKHSAQHRKKQSAGGKPSVKTGSTVKAESPSVPEHDVVPASEDFPPLLSPKKAPSVTQPTLDVNSENGEKKLNDSLSQDSQRAQINDTNKQGEHPIGSDSARVLPESDAPFPHKQGSNAKSFAQVTARQVKGSDNQKSEPTTFKAIEPEIEAAEVKMSEAKMSEAKMSEAKMSEAKTPEIQSPTKAPKPKYSEVESLEVQVSEGKPYLPNKQREDLKMAQSPRNLKRLQISTDKQGSIPVSEESSSSHTKEKSTPQPPTETNPRQKPDTEAIGANATKPSKATQEENISSLGPPPISPPTSHPQNDNIAFSSPPSHDNVNEGQKPAPTSASLEEKREQDIGHSRARSEPSPTAKHKEIQVKLRNKSEDPSDTRGDEAVTNKVVHDGVVENDLTPHRHDIPLKSGEVTHQEERPAGSYIKDNEVTLPMEPISTHKKKRSKPSTPTRRNISESSKTAKSQEQSTKQVSPPKTPESTKVEYPKATSNLVTELILPMPQAPHSVKRTEQHSSSTSIEKPGGMNKPPIVDTCGGQYRIIAGLPTPSMGQRLAELGESVWQDIERDPPAREDRTSKDKVKEQPITPSLNLSDSPVETAPVGEVLPDSELFPLQDRFFKAKTILKCVTYQFRDQPQVTFQTAMLLSSSAPGLDQGVMHLYLWMHSWVSEAESLITTLPQSMVYDQFLKQELRCTLPSIKQALNDLSQEYFATQESQADFGNFALRLHKRIFFGAQHWVAPKKKGDHPSRLSEKTKEFLRLRHAKARQGATVDDTTGVVGNTTKEASQEAETGANSKAKSKKKSRKKKKSKAKNAATTADSPEPAADAESTEAGKDPESGLLKSGYLSKEQKKDGLEEHEWIFETIKRELGKHAFEQPGKTLRVFDFIPKDGPWGAIDIDAAKAQIKSHVLEQTKQLLDDTQEIYRVESDSPQRYAWRQTREIGEGKSLQEMADYIFLQAMQTQFQDEVQEILNKRLAEHAEMQEAASALADLKFTPTSSQDSNATIPDFETVDVENHNTTNQNDSKENVVTIKGKDMAINENDVKGKDATIKEKDSALKENDAAIKGNNTTLSENIATTKEVDTATEESEVNAMKDSTNNPGTNLIIKENNTTLRGGDAQASVPAAKKKPANGKGSDSWSVPTGEPVWGGSGSGAGHNSNKRKAPGGQKRKLGK</sequence>
<keyword evidence="6" id="KW-0496">Mitochondrion</keyword>
<dbReference type="InterPro" id="IPR012882">
    <property type="entry name" value="Fmp46"/>
</dbReference>
<feature type="region of interest" description="Disordered" evidence="7">
    <location>
        <begin position="674"/>
        <end position="710"/>
    </location>
</feature>
<dbReference type="Gene3D" id="3.40.30.10">
    <property type="entry name" value="Glutaredoxin"/>
    <property type="match status" value="1"/>
</dbReference>
<feature type="region of interest" description="Disordered" evidence="7">
    <location>
        <begin position="1453"/>
        <end position="1491"/>
    </location>
</feature>
<proteinExistence type="inferred from homology"/>
<feature type="compositionally biased region" description="Polar residues" evidence="7">
    <location>
        <begin position="687"/>
        <end position="697"/>
    </location>
</feature>
<protein>
    <recommendedName>
        <fullName evidence="10">RRM domain-containing protein</fullName>
    </recommendedName>
</protein>
<feature type="region of interest" description="Disordered" evidence="7">
    <location>
        <begin position="1396"/>
        <end position="1420"/>
    </location>
</feature>
<dbReference type="Pfam" id="PF07955">
    <property type="entry name" value="DUF1687"/>
    <property type="match status" value="1"/>
</dbReference>
<feature type="compositionally biased region" description="Polar residues" evidence="7">
    <location>
        <begin position="881"/>
        <end position="896"/>
    </location>
</feature>
<feature type="region of interest" description="Disordered" evidence="7">
    <location>
        <begin position="574"/>
        <end position="594"/>
    </location>
</feature>
<comment type="subcellular location">
    <subcellularLocation>
        <location evidence="2">Mitochondrion</location>
    </subcellularLocation>
</comment>
<keyword evidence="4" id="KW-0809">Transit peptide</keyword>
<feature type="compositionally biased region" description="Polar residues" evidence="7">
    <location>
        <begin position="1340"/>
        <end position="1371"/>
    </location>
</feature>
<feature type="compositionally biased region" description="Polar residues" evidence="7">
    <location>
        <begin position="974"/>
        <end position="989"/>
    </location>
</feature>
<feature type="compositionally biased region" description="Polar residues" evidence="7">
    <location>
        <begin position="1015"/>
        <end position="1041"/>
    </location>
</feature>
<feature type="compositionally biased region" description="Basic and acidic residues" evidence="7">
    <location>
        <begin position="1456"/>
        <end position="1475"/>
    </location>
</feature>
<evidence type="ECO:0000313" key="8">
    <source>
        <dbReference type="EMBL" id="MDI1492621.1"/>
    </source>
</evidence>
<evidence type="ECO:0000256" key="2">
    <source>
        <dbReference type="ARBA" id="ARBA00004173"/>
    </source>
</evidence>
<feature type="compositionally biased region" description="Polar residues" evidence="7">
    <location>
        <begin position="1478"/>
        <end position="1488"/>
    </location>
</feature>
<feature type="compositionally biased region" description="Basic residues" evidence="7">
    <location>
        <begin position="2052"/>
        <end position="2067"/>
    </location>
</feature>
<feature type="compositionally biased region" description="Low complexity" evidence="7">
    <location>
        <begin position="1663"/>
        <end position="1675"/>
    </location>
</feature>
<dbReference type="GO" id="GO:0016491">
    <property type="term" value="F:oxidoreductase activity"/>
    <property type="evidence" value="ECO:0007669"/>
    <property type="project" value="UniProtKB-KW"/>
</dbReference>
<evidence type="ECO:0008006" key="10">
    <source>
        <dbReference type="Google" id="ProtNLM"/>
    </source>
</evidence>
<feature type="compositionally biased region" description="Basic and acidic residues" evidence="7">
    <location>
        <begin position="856"/>
        <end position="874"/>
    </location>
</feature>
<evidence type="ECO:0000256" key="5">
    <source>
        <dbReference type="ARBA" id="ARBA00023002"/>
    </source>
</evidence>
<dbReference type="EMBL" id="JAPUFD010000020">
    <property type="protein sequence ID" value="MDI1492621.1"/>
    <property type="molecule type" value="Genomic_DNA"/>
</dbReference>
<feature type="region of interest" description="Disordered" evidence="7">
    <location>
        <begin position="1984"/>
        <end position="2067"/>
    </location>
</feature>
<dbReference type="InterPro" id="IPR036249">
    <property type="entry name" value="Thioredoxin-like_sf"/>
</dbReference>
<evidence type="ECO:0000256" key="3">
    <source>
        <dbReference type="ARBA" id="ARBA00009734"/>
    </source>
</evidence>
<dbReference type="GO" id="GO:0005739">
    <property type="term" value="C:mitochondrion"/>
    <property type="evidence" value="ECO:0007669"/>
    <property type="project" value="UniProtKB-SubCell"/>
</dbReference>
<evidence type="ECO:0000313" key="9">
    <source>
        <dbReference type="Proteomes" id="UP001161017"/>
    </source>
</evidence>
<accession>A0AA43QU03</accession>
<name>A0AA43QU03_9LECA</name>
<evidence type="ECO:0000256" key="1">
    <source>
        <dbReference type="ARBA" id="ARBA00002963"/>
    </source>
</evidence>
<feature type="compositionally biased region" description="Polar residues" evidence="7">
    <location>
        <begin position="1177"/>
        <end position="1188"/>
    </location>
</feature>
<feature type="region of interest" description="Disordered" evidence="7">
    <location>
        <begin position="786"/>
        <end position="1378"/>
    </location>
</feature>
<feature type="compositionally biased region" description="Basic and acidic residues" evidence="7">
    <location>
        <begin position="1053"/>
        <end position="1077"/>
    </location>
</feature>
<dbReference type="PANTHER" id="PTHR28071">
    <property type="entry name" value="REDOX PROTEIN FMP46, MITOCHONDRIAL-RELATED"/>
    <property type="match status" value="1"/>
</dbReference>
<feature type="compositionally biased region" description="Polar residues" evidence="7">
    <location>
        <begin position="1204"/>
        <end position="1231"/>
    </location>
</feature>
<dbReference type="SUPFAM" id="SSF52833">
    <property type="entry name" value="Thioredoxin-like"/>
    <property type="match status" value="1"/>
</dbReference>
<evidence type="ECO:0000256" key="4">
    <source>
        <dbReference type="ARBA" id="ARBA00022946"/>
    </source>
</evidence>
<feature type="compositionally biased region" description="Basic residues" evidence="7">
    <location>
        <begin position="1690"/>
        <end position="1704"/>
    </location>
</feature>
<dbReference type="InterPro" id="IPR035979">
    <property type="entry name" value="RBD_domain_sf"/>
</dbReference>
<feature type="compositionally biased region" description="Polar residues" evidence="7">
    <location>
        <begin position="1988"/>
        <end position="2007"/>
    </location>
</feature>
<comment type="caution">
    <text evidence="8">The sequence shown here is derived from an EMBL/GenBank/DDBJ whole genome shotgun (WGS) entry which is preliminary data.</text>
</comment>